<dbReference type="OMA" id="CQDGVAK"/>
<dbReference type="Gene3D" id="3.60.40.10">
    <property type="entry name" value="PPM-type phosphatase domain"/>
    <property type="match status" value="1"/>
</dbReference>
<feature type="non-terminal residue" evidence="2">
    <location>
        <position position="1"/>
    </location>
</feature>
<feature type="non-terminal residue" evidence="2">
    <location>
        <position position="237"/>
    </location>
</feature>
<dbReference type="PROSITE" id="PS51746">
    <property type="entry name" value="PPM_2"/>
    <property type="match status" value="1"/>
</dbReference>
<dbReference type="PANTHER" id="PTHR47992">
    <property type="entry name" value="PROTEIN PHOSPHATASE"/>
    <property type="match status" value="1"/>
</dbReference>
<dbReference type="SMART" id="SM00332">
    <property type="entry name" value="PP2Cc"/>
    <property type="match status" value="1"/>
</dbReference>
<dbReference type="GO" id="GO:1902531">
    <property type="term" value="P:regulation of intracellular signal transduction"/>
    <property type="evidence" value="ECO:0000318"/>
    <property type="project" value="GO_Central"/>
</dbReference>
<dbReference type="CDD" id="cd00143">
    <property type="entry name" value="PP2Cc"/>
    <property type="match status" value="1"/>
</dbReference>
<dbReference type="AlphaFoldDB" id="D8RMK7"/>
<name>D8RMK7_SELML</name>
<dbReference type="EMBL" id="GL377584">
    <property type="protein sequence ID" value="EFJ26355.1"/>
    <property type="molecule type" value="Genomic_DNA"/>
</dbReference>
<sequence length="237" mass="26332">HAFEDRHYARIVEHKGKEIAMFGVYDGHKGGEVADFLQQYLFDAILSHPRFDVNPKEAIREAYLALDKRILDLGSVRRSGSTATTCLLFDGSKLIVANVGDSRAVLCRGGEAVVVSVDHEPQKPEEREMVESKGGEVSLTLGGIYRVDRRLAMSRAFGDYDLKEHITVEPDIWEGELSSDDFFIVASDGLWHKVTSEEAVSVVLEEDEAVVAAEELVELAKVKRETDDITIVVVTLK</sequence>
<gene>
    <name evidence="2" type="ORF">SELMODRAFT_15402</name>
</gene>
<dbReference type="STRING" id="88036.D8RMK7"/>
<proteinExistence type="predicted"/>
<dbReference type="SUPFAM" id="SSF81606">
    <property type="entry name" value="PP2C-like"/>
    <property type="match status" value="1"/>
</dbReference>
<evidence type="ECO:0000259" key="1">
    <source>
        <dbReference type="PROSITE" id="PS51746"/>
    </source>
</evidence>
<dbReference type="Proteomes" id="UP000001514">
    <property type="component" value="Unassembled WGS sequence"/>
</dbReference>
<reference evidence="2 3" key="1">
    <citation type="journal article" date="2011" name="Science">
        <title>The Selaginella genome identifies genetic changes associated with the evolution of vascular plants.</title>
        <authorList>
            <person name="Banks J.A."/>
            <person name="Nishiyama T."/>
            <person name="Hasebe M."/>
            <person name="Bowman J.L."/>
            <person name="Gribskov M."/>
            <person name="dePamphilis C."/>
            <person name="Albert V.A."/>
            <person name="Aono N."/>
            <person name="Aoyama T."/>
            <person name="Ambrose B.A."/>
            <person name="Ashton N.W."/>
            <person name="Axtell M.J."/>
            <person name="Barker E."/>
            <person name="Barker M.S."/>
            <person name="Bennetzen J.L."/>
            <person name="Bonawitz N.D."/>
            <person name="Chapple C."/>
            <person name="Cheng C."/>
            <person name="Correa L.G."/>
            <person name="Dacre M."/>
            <person name="DeBarry J."/>
            <person name="Dreyer I."/>
            <person name="Elias M."/>
            <person name="Engstrom E.M."/>
            <person name="Estelle M."/>
            <person name="Feng L."/>
            <person name="Finet C."/>
            <person name="Floyd S.K."/>
            <person name="Frommer W.B."/>
            <person name="Fujita T."/>
            <person name="Gramzow L."/>
            <person name="Gutensohn M."/>
            <person name="Harholt J."/>
            <person name="Hattori M."/>
            <person name="Heyl A."/>
            <person name="Hirai T."/>
            <person name="Hiwatashi Y."/>
            <person name="Ishikawa M."/>
            <person name="Iwata M."/>
            <person name="Karol K.G."/>
            <person name="Koehler B."/>
            <person name="Kolukisaoglu U."/>
            <person name="Kubo M."/>
            <person name="Kurata T."/>
            <person name="Lalonde S."/>
            <person name="Li K."/>
            <person name="Li Y."/>
            <person name="Litt A."/>
            <person name="Lyons E."/>
            <person name="Manning G."/>
            <person name="Maruyama T."/>
            <person name="Michael T.P."/>
            <person name="Mikami K."/>
            <person name="Miyazaki S."/>
            <person name="Morinaga S."/>
            <person name="Murata T."/>
            <person name="Mueller-Roeber B."/>
            <person name="Nelson D.R."/>
            <person name="Obara M."/>
            <person name="Oguri Y."/>
            <person name="Olmstead R.G."/>
            <person name="Onodera N."/>
            <person name="Petersen B.L."/>
            <person name="Pils B."/>
            <person name="Prigge M."/>
            <person name="Rensing S.A."/>
            <person name="Riano-Pachon D.M."/>
            <person name="Roberts A.W."/>
            <person name="Sato Y."/>
            <person name="Scheller H.V."/>
            <person name="Schulz B."/>
            <person name="Schulz C."/>
            <person name="Shakirov E.V."/>
            <person name="Shibagaki N."/>
            <person name="Shinohara N."/>
            <person name="Shippen D.E."/>
            <person name="Soerensen I."/>
            <person name="Sotooka R."/>
            <person name="Sugimoto N."/>
            <person name="Sugita M."/>
            <person name="Sumikawa N."/>
            <person name="Tanurdzic M."/>
            <person name="Theissen G."/>
            <person name="Ulvskov P."/>
            <person name="Wakazuki S."/>
            <person name="Weng J.K."/>
            <person name="Willats W.W."/>
            <person name="Wipf D."/>
            <person name="Wolf P.G."/>
            <person name="Yang L."/>
            <person name="Zimmer A.D."/>
            <person name="Zhu Q."/>
            <person name="Mitros T."/>
            <person name="Hellsten U."/>
            <person name="Loque D."/>
            <person name="Otillar R."/>
            <person name="Salamov A."/>
            <person name="Schmutz J."/>
            <person name="Shapiro H."/>
            <person name="Lindquist E."/>
            <person name="Lucas S."/>
            <person name="Rokhsar D."/>
            <person name="Grigoriev I.V."/>
        </authorList>
    </citation>
    <scope>NUCLEOTIDE SEQUENCE [LARGE SCALE GENOMIC DNA]</scope>
</reference>
<feature type="domain" description="PPM-type phosphatase" evidence="1">
    <location>
        <begin position="1"/>
        <end position="236"/>
    </location>
</feature>
<evidence type="ECO:0000313" key="2">
    <source>
        <dbReference type="EMBL" id="EFJ26355.1"/>
    </source>
</evidence>
<accession>D8RMK7</accession>
<protein>
    <recommendedName>
        <fullName evidence="1">PPM-type phosphatase domain-containing protein</fullName>
    </recommendedName>
</protein>
<keyword evidence="3" id="KW-1185">Reference proteome</keyword>
<dbReference type="GO" id="GO:0004722">
    <property type="term" value="F:protein serine/threonine phosphatase activity"/>
    <property type="evidence" value="ECO:0000318"/>
    <property type="project" value="GO_Central"/>
</dbReference>
<dbReference type="Pfam" id="PF00481">
    <property type="entry name" value="PP2C"/>
    <property type="match status" value="1"/>
</dbReference>
<evidence type="ECO:0000313" key="3">
    <source>
        <dbReference type="Proteomes" id="UP000001514"/>
    </source>
</evidence>
<dbReference type="InterPro" id="IPR015655">
    <property type="entry name" value="PP2C"/>
</dbReference>
<dbReference type="OrthoDB" id="10264738at2759"/>
<dbReference type="KEGG" id="smo:SELMODRAFT_15402"/>
<dbReference type="Gramene" id="EFJ26355">
    <property type="protein sequence ID" value="EFJ26355"/>
    <property type="gene ID" value="SELMODRAFT_15402"/>
</dbReference>
<dbReference type="SMART" id="SM00331">
    <property type="entry name" value="PP2C_SIG"/>
    <property type="match status" value="1"/>
</dbReference>
<organism evidence="3">
    <name type="scientific">Selaginella moellendorffii</name>
    <name type="common">Spikemoss</name>
    <dbReference type="NCBI Taxonomy" id="88036"/>
    <lineage>
        <taxon>Eukaryota</taxon>
        <taxon>Viridiplantae</taxon>
        <taxon>Streptophyta</taxon>
        <taxon>Embryophyta</taxon>
        <taxon>Tracheophyta</taxon>
        <taxon>Lycopodiopsida</taxon>
        <taxon>Selaginellales</taxon>
        <taxon>Selaginellaceae</taxon>
        <taxon>Selaginella</taxon>
    </lineage>
</organism>
<dbReference type="eggNOG" id="KOG0698">
    <property type="taxonomic scope" value="Eukaryota"/>
</dbReference>
<dbReference type="InterPro" id="IPR036457">
    <property type="entry name" value="PPM-type-like_dom_sf"/>
</dbReference>
<dbReference type="HOGENOM" id="CLU_013173_0_1_1"/>
<dbReference type="InterPro" id="IPR001932">
    <property type="entry name" value="PPM-type_phosphatase-like_dom"/>
</dbReference>
<dbReference type="InParanoid" id="D8RMK7"/>